<dbReference type="Pfam" id="PF00441">
    <property type="entry name" value="Acyl-CoA_dh_1"/>
    <property type="match status" value="1"/>
</dbReference>
<evidence type="ECO:0000256" key="4">
    <source>
        <dbReference type="ARBA" id="ARBA00022827"/>
    </source>
</evidence>
<sequence length="393" mass="42957">MIDFALTDRQKELKERVTAFIDGTVIPYEADKRRTSHGPTDELRQELNALAKKAGLFAPHVSAEFGGMGLGHVDCAIVFEAAGRSPLGPVALHCAAPDEGNMHLLEKVATAEQKEKYLRPLASGACRSCFAMTEPMGAGADPSEMKTEARPDGKGGYTIHGRKWLITGADGAGFTIIMANVVDPGGKEGPTMFLSPLPAAGVILERLMDTMDSSFTGGHGEIVYDGLHVGPESVLGEVGEGFRYAQVRLAPARLTHCMRWLGGATRAQEIAIAYARERHAFGKPIGEHEGVGFMLADNEIEIQQARLMIWHTAWLLDQGEHARHESSMSKVAVSEALFRIVDRCVQVLGGRGMSRDTVVEQLFREIRGFRIYDGPSEVHRWAIAKRLMRANRK</sequence>
<comment type="similarity">
    <text evidence="2 6">Belongs to the acyl-CoA dehydrogenase family.</text>
</comment>
<gene>
    <name evidence="10" type="ORF">BCL74_1233</name>
</gene>
<dbReference type="GO" id="GO:0033539">
    <property type="term" value="P:fatty acid beta-oxidation using acyl-CoA dehydrogenase"/>
    <property type="evidence" value="ECO:0007669"/>
    <property type="project" value="TreeGrafter"/>
</dbReference>
<organism evidence="10 11">
    <name type="scientific">Oceanibaculum indicum</name>
    <dbReference type="NCBI Taxonomy" id="526216"/>
    <lineage>
        <taxon>Bacteria</taxon>
        <taxon>Pseudomonadati</taxon>
        <taxon>Pseudomonadota</taxon>
        <taxon>Alphaproteobacteria</taxon>
        <taxon>Rhodospirillales</taxon>
        <taxon>Oceanibaculaceae</taxon>
        <taxon>Oceanibaculum</taxon>
    </lineage>
</organism>
<evidence type="ECO:0000259" key="9">
    <source>
        <dbReference type="Pfam" id="PF02771"/>
    </source>
</evidence>
<dbReference type="OrthoDB" id="5510711at2"/>
<evidence type="ECO:0000313" key="10">
    <source>
        <dbReference type="EMBL" id="RKQ73445.1"/>
    </source>
</evidence>
<dbReference type="SUPFAM" id="SSF56645">
    <property type="entry name" value="Acyl-CoA dehydrogenase NM domain-like"/>
    <property type="match status" value="1"/>
</dbReference>
<comment type="cofactor">
    <cofactor evidence="1 6">
        <name>FAD</name>
        <dbReference type="ChEBI" id="CHEBI:57692"/>
    </cofactor>
</comment>
<evidence type="ECO:0000259" key="7">
    <source>
        <dbReference type="Pfam" id="PF00441"/>
    </source>
</evidence>
<reference evidence="10 11" key="1">
    <citation type="submission" date="2018-10" db="EMBL/GenBank/DDBJ databases">
        <title>Comparative analysis of microorganisms from saline springs in Andes Mountain Range, Colombia.</title>
        <authorList>
            <person name="Rubin E."/>
        </authorList>
    </citation>
    <scope>NUCLEOTIDE SEQUENCE [LARGE SCALE GENOMIC DNA]</scope>
    <source>
        <strain evidence="10 11">USBA 36</strain>
    </source>
</reference>
<dbReference type="Gene3D" id="1.20.140.10">
    <property type="entry name" value="Butyryl-CoA Dehydrogenase, subunit A, domain 3"/>
    <property type="match status" value="1"/>
</dbReference>
<dbReference type="InterPro" id="IPR046373">
    <property type="entry name" value="Acyl-CoA_Oxase/DH_mid-dom_sf"/>
</dbReference>
<dbReference type="AlphaFoldDB" id="A0A420WRC8"/>
<dbReference type="PANTHER" id="PTHR48083">
    <property type="entry name" value="MEDIUM-CHAIN SPECIFIC ACYL-COA DEHYDROGENASE, MITOCHONDRIAL-RELATED"/>
    <property type="match status" value="1"/>
</dbReference>
<dbReference type="InterPro" id="IPR013786">
    <property type="entry name" value="AcylCoA_DH/ox_N"/>
</dbReference>
<keyword evidence="5 6" id="KW-0560">Oxidoreductase</keyword>
<dbReference type="Pfam" id="PF02771">
    <property type="entry name" value="Acyl-CoA_dh_N"/>
    <property type="match status" value="1"/>
</dbReference>
<evidence type="ECO:0000256" key="3">
    <source>
        <dbReference type="ARBA" id="ARBA00022630"/>
    </source>
</evidence>
<evidence type="ECO:0000256" key="2">
    <source>
        <dbReference type="ARBA" id="ARBA00009347"/>
    </source>
</evidence>
<comment type="caution">
    <text evidence="10">The sequence shown here is derived from an EMBL/GenBank/DDBJ whole genome shotgun (WGS) entry which is preliminary data.</text>
</comment>
<dbReference type="Gene3D" id="1.10.540.10">
    <property type="entry name" value="Acyl-CoA dehydrogenase/oxidase, N-terminal domain"/>
    <property type="match status" value="1"/>
</dbReference>
<dbReference type="InterPro" id="IPR006091">
    <property type="entry name" value="Acyl-CoA_Oxase/DH_mid-dom"/>
</dbReference>
<feature type="domain" description="Acyl-CoA dehydrogenase/oxidase N-terminal" evidence="9">
    <location>
        <begin position="7"/>
        <end position="124"/>
    </location>
</feature>
<feature type="domain" description="Acyl-CoA dehydrogenase/oxidase C-terminal" evidence="7">
    <location>
        <begin position="239"/>
        <end position="387"/>
    </location>
</feature>
<evidence type="ECO:0000259" key="8">
    <source>
        <dbReference type="Pfam" id="PF02770"/>
    </source>
</evidence>
<dbReference type="Gene3D" id="2.40.110.10">
    <property type="entry name" value="Butyryl-CoA Dehydrogenase, subunit A, domain 2"/>
    <property type="match status" value="1"/>
</dbReference>
<evidence type="ECO:0000256" key="5">
    <source>
        <dbReference type="ARBA" id="ARBA00023002"/>
    </source>
</evidence>
<keyword evidence="3 6" id="KW-0285">Flavoprotein</keyword>
<name>A0A420WRC8_9PROT</name>
<protein>
    <submittedName>
        <fullName evidence="10">Alkylation response protein AidB-like acyl-CoA dehydrogenase</fullName>
    </submittedName>
</protein>
<evidence type="ECO:0000256" key="6">
    <source>
        <dbReference type="RuleBase" id="RU362125"/>
    </source>
</evidence>
<evidence type="ECO:0000313" key="11">
    <source>
        <dbReference type="Proteomes" id="UP000277424"/>
    </source>
</evidence>
<dbReference type="GO" id="GO:0005737">
    <property type="term" value="C:cytoplasm"/>
    <property type="evidence" value="ECO:0007669"/>
    <property type="project" value="TreeGrafter"/>
</dbReference>
<proteinExistence type="inferred from homology"/>
<accession>A0A420WRC8</accession>
<dbReference type="InterPro" id="IPR050741">
    <property type="entry name" value="Acyl-CoA_dehydrogenase"/>
</dbReference>
<dbReference type="EMBL" id="RBIG01000001">
    <property type="protein sequence ID" value="RKQ73445.1"/>
    <property type="molecule type" value="Genomic_DNA"/>
</dbReference>
<dbReference type="InterPro" id="IPR009100">
    <property type="entry name" value="AcylCoA_DH/oxidase_NM_dom_sf"/>
</dbReference>
<dbReference type="GO" id="GO:0003995">
    <property type="term" value="F:acyl-CoA dehydrogenase activity"/>
    <property type="evidence" value="ECO:0007669"/>
    <property type="project" value="TreeGrafter"/>
</dbReference>
<dbReference type="Proteomes" id="UP000277424">
    <property type="component" value="Unassembled WGS sequence"/>
</dbReference>
<feature type="domain" description="Acyl-CoA oxidase/dehydrogenase middle" evidence="8">
    <location>
        <begin position="129"/>
        <end position="222"/>
    </location>
</feature>
<dbReference type="InterPro" id="IPR037069">
    <property type="entry name" value="AcylCoA_DH/ox_N_sf"/>
</dbReference>
<dbReference type="InterPro" id="IPR009075">
    <property type="entry name" value="AcylCo_DH/oxidase_C"/>
</dbReference>
<evidence type="ECO:0000256" key="1">
    <source>
        <dbReference type="ARBA" id="ARBA00001974"/>
    </source>
</evidence>
<dbReference type="InterPro" id="IPR036250">
    <property type="entry name" value="AcylCo_DH-like_C"/>
</dbReference>
<keyword evidence="4 6" id="KW-0274">FAD</keyword>
<dbReference type="GO" id="GO:0050660">
    <property type="term" value="F:flavin adenine dinucleotide binding"/>
    <property type="evidence" value="ECO:0007669"/>
    <property type="project" value="InterPro"/>
</dbReference>
<dbReference type="RefSeq" id="WP_121218333.1">
    <property type="nucleotide sequence ID" value="NZ_RBIG01000001.1"/>
</dbReference>
<dbReference type="SUPFAM" id="SSF47203">
    <property type="entry name" value="Acyl-CoA dehydrogenase C-terminal domain-like"/>
    <property type="match status" value="1"/>
</dbReference>
<dbReference type="Pfam" id="PF02770">
    <property type="entry name" value="Acyl-CoA_dh_M"/>
    <property type="match status" value="1"/>
</dbReference>